<feature type="region of interest" description="Disordered" evidence="6">
    <location>
        <begin position="422"/>
        <end position="453"/>
    </location>
</feature>
<sequence length="453" mass="49659">MADARDILGVERGGATPAERKPEKKERMKRPEGMSREAFALLSGSNPLITTQLMEGLKKSKKDKPNRPTGKGTVVWRAQPFTNQARSDGLQLVHWAKGFKDASGRVRDAHEGDYPFAKYNKKVDGDWRGGPKCPVFRYDEEEWSSLIADAASSWSRAETDYLLAMVEQFDQRFIVIADRWDFPGGQPRSLEDLKERYYSIARKLLVAREGTDALLANHPLVKHPYNAGQDRQRKAALMSLLDRDTSQEEKDNAVLEQARQIEERRRAEQAAAQAAAAAAAQARRAAATPGVANAARGGSAGPAAGVSNPSVFDASYLTYPASFDNHTQPGMPSLLSPTLEPLRPERPAVYARGLHTRATVEQQPVAILGPQAPRLAKAVEAAFAELSIPLQPRYSSRSVCGAYLALRGEVLHLVELRRLQAARQAAQRGNDAKRKGPGEGQAAAKRQKVAGKR</sequence>
<keyword evidence="4" id="KW-0804">Transcription</keyword>
<dbReference type="KEGG" id="mng:MNEG_0450"/>
<evidence type="ECO:0000256" key="5">
    <source>
        <dbReference type="ARBA" id="ARBA00023242"/>
    </source>
</evidence>
<dbReference type="RefSeq" id="XP_013906517.1">
    <property type="nucleotide sequence ID" value="XM_014051063.1"/>
</dbReference>
<dbReference type="GO" id="GO:0003714">
    <property type="term" value="F:transcription corepressor activity"/>
    <property type="evidence" value="ECO:0007669"/>
    <property type="project" value="TreeGrafter"/>
</dbReference>
<dbReference type="GO" id="GO:0006281">
    <property type="term" value="P:DNA repair"/>
    <property type="evidence" value="ECO:0007669"/>
    <property type="project" value="InterPro"/>
</dbReference>
<dbReference type="Pfam" id="PF16282">
    <property type="entry name" value="SANT_DAMP1_like"/>
    <property type="match status" value="1"/>
</dbReference>
<name>A0A0D2KBA8_9CHLO</name>
<dbReference type="InterPro" id="IPR032563">
    <property type="entry name" value="DAMP1_SANT-like"/>
</dbReference>
<evidence type="ECO:0000313" key="8">
    <source>
        <dbReference type="EMBL" id="KIZ07498.1"/>
    </source>
</evidence>
<evidence type="ECO:0000256" key="4">
    <source>
        <dbReference type="ARBA" id="ARBA00023163"/>
    </source>
</evidence>
<evidence type="ECO:0000256" key="2">
    <source>
        <dbReference type="ARBA" id="ARBA00022853"/>
    </source>
</evidence>
<dbReference type="GeneID" id="25726568"/>
<dbReference type="PANTHER" id="PTHR12855">
    <property type="entry name" value="DNA METHYLTRANSFERASE 1-ASSOCIATED PROTEIN 1 FAMILY MEMBER"/>
    <property type="match status" value="1"/>
</dbReference>
<dbReference type="PANTHER" id="PTHR12855:SF10">
    <property type="entry name" value="DNA METHYLTRANSFERASE 1-ASSOCIATED PROTEIN 1"/>
    <property type="match status" value="1"/>
</dbReference>
<protein>
    <submittedName>
        <fullName evidence="8">DNA methyltransferase 1-associated protein</fullName>
    </submittedName>
</protein>
<proteinExistence type="predicted"/>
<evidence type="ECO:0000259" key="7">
    <source>
        <dbReference type="SMART" id="SM00717"/>
    </source>
</evidence>
<feature type="region of interest" description="Disordered" evidence="6">
    <location>
        <begin position="1"/>
        <end position="33"/>
    </location>
</feature>
<comment type="subcellular location">
    <subcellularLocation>
        <location evidence="1">Nucleus</location>
    </subcellularLocation>
</comment>
<keyword evidence="8" id="KW-0489">Methyltransferase</keyword>
<dbReference type="EMBL" id="KK100255">
    <property type="protein sequence ID" value="KIZ07498.1"/>
    <property type="molecule type" value="Genomic_DNA"/>
</dbReference>
<feature type="compositionally biased region" description="Basic and acidic residues" evidence="6">
    <location>
        <begin position="18"/>
        <end position="33"/>
    </location>
</feature>
<keyword evidence="9" id="KW-1185">Reference proteome</keyword>
<keyword evidence="3" id="KW-0805">Transcription regulation</keyword>
<dbReference type="GO" id="GO:0006338">
    <property type="term" value="P:chromatin remodeling"/>
    <property type="evidence" value="ECO:0007669"/>
    <property type="project" value="InterPro"/>
</dbReference>
<organism evidence="8 9">
    <name type="scientific">Monoraphidium neglectum</name>
    <dbReference type="NCBI Taxonomy" id="145388"/>
    <lineage>
        <taxon>Eukaryota</taxon>
        <taxon>Viridiplantae</taxon>
        <taxon>Chlorophyta</taxon>
        <taxon>core chlorophytes</taxon>
        <taxon>Chlorophyceae</taxon>
        <taxon>CS clade</taxon>
        <taxon>Sphaeropleales</taxon>
        <taxon>Selenastraceae</taxon>
        <taxon>Monoraphidium</taxon>
    </lineage>
</organism>
<feature type="domain" description="Myb-like" evidence="7">
    <location>
        <begin position="150"/>
        <end position="203"/>
    </location>
</feature>
<gene>
    <name evidence="8" type="ORF">MNEG_0450</name>
</gene>
<dbReference type="InterPro" id="IPR001005">
    <property type="entry name" value="SANT/Myb"/>
</dbReference>
<dbReference type="GO" id="GO:0032259">
    <property type="term" value="P:methylation"/>
    <property type="evidence" value="ECO:0007669"/>
    <property type="project" value="UniProtKB-KW"/>
</dbReference>
<evidence type="ECO:0000313" key="9">
    <source>
        <dbReference type="Proteomes" id="UP000054498"/>
    </source>
</evidence>
<keyword evidence="2" id="KW-0156">Chromatin regulator</keyword>
<keyword evidence="8" id="KW-0808">Transferase</keyword>
<dbReference type="GO" id="GO:0035267">
    <property type="term" value="C:NuA4 histone acetyltransferase complex"/>
    <property type="evidence" value="ECO:0007669"/>
    <property type="project" value="InterPro"/>
</dbReference>
<dbReference type="Gene3D" id="1.10.10.60">
    <property type="entry name" value="Homeodomain-like"/>
    <property type="match status" value="1"/>
</dbReference>
<accession>A0A0D2KBA8</accession>
<evidence type="ECO:0000256" key="1">
    <source>
        <dbReference type="ARBA" id="ARBA00004123"/>
    </source>
</evidence>
<dbReference type="OrthoDB" id="19740at2759"/>
<evidence type="ECO:0000256" key="6">
    <source>
        <dbReference type="SAM" id="MobiDB-lite"/>
    </source>
</evidence>
<dbReference type="GO" id="GO:0008168">
    <property type="term" value="F:methyltransferase activity"/>
    <property type="evidence" value="ECO:0007669"/>
    <property type="project" value="UniProtKB-KW"/>
</dbReference>
<dbReference type="Proteomes" id="UP000054498">
    <property type="component" value="Unassembled WGS sequence"/>
</dbReference>
<dbReference type="InterPro" id="IPR027109">
    <property type="entry name" value="Swc4/Dmap1"/>
</dbReference>
<dbReference type="SMART" id="SM00717">
    <property type="entry name" value="SANT"/>
    <property type="match status" value="1"/>
</dbReference>
<dbReference type="STRING" id="145388.A0A0D2KBA8"/>
<dbReference type="GO" id="GO:0000122">
    <property type="term" value="P:negative regulation of transcription by RNA polymerase II"/>
    <property type="evidence" value="ECO:0007669"/>
    <property type="project" value="TreeGrafter"/>
</dbReference>
<keyword evidence="5" id="KW-0539">Nucleus</keyword>
<reference evidence="8 9" key="1">
    <citation type="journal article" date="2013" name="BMC Genomics">
        <title>Reconstruction of the lipid metabolism for the microalga Monoraphidium neglectum from its genome sequence reveals characteristics suitable for biofuel production.</title>
        <authorList>
            <person name="Bogen C."/>
            <person name="Al-Dilaimi A."/>
            <person name="Albersmeier A."/>
            <person name="Wichmann J."/>
            <person name="Grundmann M."/>
            <person name="Rupp O."/>
            <person name="Lauersen K.J."/>
            <person name="Blifernez-Klassen O."/>
            <person name="Kalinowski J."/>
            <person name="Goesmann A."/>
            <person name="Mussgnug J.H."/>
            <person name="Kruse O."/>
        </authorList>
    </citation>
    <scope>NUCLEOTIDE SEQUENCE [LARGE SCALE GENOMIC DNA]</scope>
    <source>
        <strain evidence="8 9">SAG 48.87</strain>
    </source>
</reference>
<dbReference type="AlphaFoldDB" id="A0A0D2KBA8"/>
<dbReference type="GO" id="GO:0000812">
    <property type="term" value="C:Swr1 complex"/>
    <property type="evidence" value="ECO:0007669"/>
    <property type="project" value="TreeGrafter"/>
</dbReference>
<evidence type="ECO:0000256" key="3">
    <source>
        <dbReference type="ARBA" id="ARBA00023015"/>
    </source>
</evidence>